<evidence type="ECO:0000256" key="1">
    <source>
        <dbReference type="ARBA" id="ARBA00006521"/>
    </source>
</evidence>
<dbReference type="Gene3D" id="3.40.470.10">
    <property type="entry name" value="Uracil-DNA glycosylase-like domain"/>
    <property type="match status" value="1"/>
</dbReference>
<evidence type="ECO:0000256" key="8">
    <source>
        <dbReference type="ARBA" id="ARBA00023014"/>
    </source>
</evidence>
<keyword evidence="8" id="KW-0411">Iron-sulfur</keyword>
<comment type="caution">
    <text evidence="11">The sequence shown here is derived from an EMBL/GenBank/DDBJ whole genome shotgun (WGS) entry which is preliminary data.</text>
</comment>
<dbReference type="SUPFAM" id="SSF52141">
    <property type="entry name" value="Uracil-DNA glycosylase-like"/>
    <property type="match status" value="1"/>
</dbReference>
<keyword evidence="9" id="KW-0234">DNA repair</keyword>
<dbReference type="AlphaFoldDB" id="A0A927HYP8"/>
<keyword evidence="5" id="KW-0227">DNA damage</keyword>
<dbReference type="SMART" id="SM00986">
    <property type="entry name" value="UDG"/>
    <property type="match status" value="1"/>
</dbReference>
<keyword evidence="4" id="KW-0479">Metal-binding</keyword>
<evidence type="ECO:0000256" key="3">
    <source>
        <dbReference type="ARBA" id="ARBA00022485"/>
    </source>
</evidence>
<dbReference type="Pfam" id="PF03167">
    <property type="entry name" value="UDG"/>
    <property type="match status" value="1"/>
</dbReference>
<accession>A0A927HYP8</accession>
<sequence length="206" mass="22602">MPPTDEAISETIRNVTSLEELNAAITASGPLVPGATRAVLGEGLQGAAIAFVGEPPGDQEDRQGRPFVGPAGQLLDRALNEAGIDRRSSYLTNAVKHFKFEQRGKRRIHQRPTTGEVRHYRWWLERELDFVNPHLVVALGATAVLALAGKALPISRNRGATHFGERLGFITVHPSSLLRLPQEKDRTQAYDAFVADLRQIRKLASA</sequence>
<dbReference type="PANTHER" id="PTHR33693:SF9">
    <property type="entry name" value="TYPE-4 URACIL-DNA GLYCOSYLASE"/>
    <property type="match status" value="1"/>
</dbReference>
<dbReference type="GO" id="GO:0051539">
    <property type="term" value="F:4 iron, 4 sulfur cluster binding"/>
    <property type="evidence" value="ECO:0007669"/>
    <property type="project" value="UniProtKB-KW"/>
</dbReference>
<dbReference type="SMART" id="SM00987">
    <property type="entry name" value="UreE_C"/>
    <property type="match status" value="1"/>
</dbReference>
<dbReference type="InterPro" id="IPR036895">
    <property type="entry name" value="Uracil-DNA_glycosylase-like_sf"/>
</dbReference>
<evidence type="ECO:0000256" key="9">
    <source>
        <dbReference type="ARBA" id="ARBA00023204"/>
    </source>
</evidence>
<evidence type="ECO:0000313" key="11">
    <source>
        <dbReference type="EMBL" id="MBD3844661.1"/>
    </source>
</evidence>
<name>A0A927HYP8_9HYPH</name>
<feature type="domain" description="Uracil-DNA glycosylase-like" evidence="10">
    <location>
        <begin position="40"/>
        <end position="198"/>
    </location>
</feature>
<dbReference type="GO" id="GO:0097506">
    <property type="term" value="F:deaminated base DNA N-glycosylase activity"/>
    <property type="evidence" value="ECO:0007669"/>
    <property type="project" value="UniProtKB-ARBA"/>
</dbReference>
<dbReference type="InterPro" id="IPR005273">
    <property type="entry name" value="Ura-DNA_glyco_family4"/>
</dbReference>
<keyword evidence="6" id="KW-0378">Hydrolase</keyword>
<dbReference type="InterPro" id="IPR051536">
    <property type="entry name" value="UDG_Type-4/5"/>
</dbReference>
<gene>
    <name evidence="11" type="ORF">IED13_03030</name>
</gene>
<dbReference type="PANTHER" id="PTHR33693">
    <property type="entry name" value="TYPE-5 URACIL-DNA GLYCOSYLASE"/>
    <property type="match status" value="1"/>
</dbReference>
<dbReference type="GO" id="GO:0006281">
    <property type="term" value="P:DNA repair"/>
    <property type="evidence" value="ECO:0007669"/>
    <property type="project" value="UniProtKB-KW"/>
</dbReference>
<keyword evidence="7" id="KW-0408">Iron</keyword>
<dbReference type="CDD" id="cd10030">
    <property type="entry name" value="UDG-F4_TTUDGA_SPO1dp_like"/>
    <property type="match status" value="1"/>
</dbReference>
<organism evidence="11 12">
    <name type="scientific">Bosea spartocytisi</name>
    <dbReference type="NCBI Taxonomy" id="2773451"/>
    <lineage>
        <taxon>Bacteria</taxon>
        <taxon>Pseudomonadati</taxon>
        <taxon>Pseudomonadota</taxon>
        <taxon>Alphaproteobacteria</taxon>
        <taxon>Hyphomicrobiales</taxon>
        <taxon>Boseaceae</taxon>
        <taxon>Bosea</taxon>
    </lineage>
</organism>
<reference evidence="11" key="1">
    <citation type="submission" date="2020-09" db="EMBL/GenBank/DDBJ databases">
        <title>Bosea spartocytisi sp. nov. a root nodule endophyte of Spartocytisus supranubius in the high mountain ecosystem fo the Teide National Park (Canary Islands, Spain).</title>
        <authorList>
            <person name="Pulido-Suarez L."/>
            <person name="Peix A."/>
            <person name="Igual J.M."/>
            <person name="Socas-Perez N."/>
            <person name="Velazquez E."/>
            <person name="Flores-Felix J.D."/>
            <person name="Leon-Barrios M."/>
        </authorList>
    </citation>
    <scope>NUCLEOTIDE SEQUENCE</scope>
    <source>
        <strain evidence="11">SSUT16</strain>
    </source>
</reference>
<evidence type="ECO:0000256" key="6">
    <source>
        <dbReference type="ARBA" id="ARBA00022801"/>
    </source>
</evidence>
<evidence type="ECO:0000256" key="4">
    <source>
        <dbReference type="ARBA" id="ARBA00022723"/>
    </source>
</evidence>
<keyword evidence="3" id="KW-0004">4Fe-4S</keyword>
<evidence type="ECO:0000256" key="5">
    <source>
        <dbReference type="ARBA" id="ARBA00022763"/>
    </source>
</evidence>
<protein>
    <recommendedName>
        <fullName evidence="2">Type-4 uracil-DNA glycosylase</fullName>
    </recommendedName>
</protein>
<evidence type="ECO:0000313" key="12">
    <source>
        <dbReference type="Proteomes" id="UP000619295"/>
    </source>
</evidence>
<evidence type="ECO:0000256" key="2">
    <source>
        <dbReference type="ARBA" id="ARBA00019403"/>
    </source>
</evidence>
<evidence type="ECO:0000259" key="10">
    <source>
        <dbReference type="SMART" id="SM00986"/>
    </source>
</evidence>
<proteinExistence type="inferred from homology"/>
<dbReference type="NCBIfam" id="TIGR03914">
    <property type="entry name" value="UDG_fam_dom"/>
    <property type="match status" value="1"/>
</dbReference>
<dbReference type="InterPro" id="IPR005122">
    <property type="entry name" value="Uracil-DNA_glycosylase-like"/>
</dbReference>
<evidence type="ECO:0000256" key="7">
    <source>
        <dbReference type="ARBA" id="ARBA00023004"/>
    </source>
</evidence>
<dbReference type="EMBL" id="JACXWY010000002">
    <property type="protein sequence ID" value="MBD3844661.1"/>
    <property type="molecule type" value="Genomic_DNA"/>
</dbReference>
<dbReference type="Proteomes" id="UP000619295">
    <property type="component" value="Unassembled WGS sequence"/>
</dbReference>
<dbReference type="GO" id="GO:0046872">
    <property type="term" value="F:metal ion binding"/>
    <property type="evidence" value="ECO:0007669"/>
    <property type="project" value="UniProtKB-KW"/>
</dbReference>
<comment type="similarity">
    <text evidence="1">Belongs to the uracil-DNA glycosylase (UDG) superfamily. Type 4 (UDGa) family.</text>
</comment>
<keyword evidence="12" id="KW-1185">Reference proteome</keyword>